<dbReference type="AlphaFoldDB" id="C5FV80"/>
<evidence type="ECO:0000313" key="2">
    <source>
        <dbReference type="EMBL" id="EEQ33814.1"/>
    </source>
</evidence>
<accession>C5FV80</accession>
<dbReference type="OrthoDB" id="4227354at2759"/>
<feature type="region of interest" description="Disordered" evidence="1">
    <location>
        <begin position="254"/>
        <end position="298"/>
    </location>
</feature>
<name>C5FV80_ARTOC</name>
<feature type="region of interest" description="Disordered" evidence="1">
    <location>
        <begin position="116"/>
        <end position="155"/>
    </location>
</feature>
<evidence type="ECO:0000313" key="3">
    <source>
        <dbReference type="Proteomes" id="UP000002035"/>
    </source>
</evidence>
<dbReference type="Proteomes" id="UP000002035">
    <property type="component" value="Unassembled WGS sequence"/>
</dbReference>
<proteinExistence type="predicted"/>
<reference evidence="3" key="1">
    <citation type="journal article" date="2012" name="MBio">
        <title>Comparative genome analysis of Trichophyton rubrum and related dermatophytes reveals candidate genes involved in infection.</title>
        <authorList>
            <person name="Martinez D.A."/>
            <person name="Oliver B.G."/>
            <person name="Graeser Y."/>
            <person name="Goldberg J.M."/>
            <person name="Li W."/>
            <person name="Martinez-Rossi N.M."/>
            <person name="Monod M."/>
            <person name="Shelest E."/>
            <person name="Barton R.C."/>
            <person name="Birch E."/>
            <person name="Brakhage A.A."/>
            <person name="Chen Z."/>
            <person name="Gurr S.J."/>
            <person name="Heiman D."/>
            <person name="Heitman J."/>
            <person name="Kosti I."/>
            <person name="Rossi A."/>
            <person name="Saif S."/>
            <person name="Samalova M."/>
            <person name="Saunders C.W."/>
            <person name="Shea T."/>
            <person name="Summerbell R.C."/>
            <person name="Xu J."/>
            <person name="Young S."/>
            <person name="Zeng Q."/>
            <person name="Birren B.W."/>
            <person name="Cuomo C.A."/>
            <person name="White T.C."/>
        </authorList>
    </citation>
    <scope>NUCLEOTIDE SEQUENCE [LARGE SCALE GENOMIC DNA]</scope>
    <source>
        <strain evidence="3">ATCC MYA-4605 / CBS 113480</strain>
    </source>
</reference>
<gene>
    <name evidence="2" type="ORF">MCYG_06633</name>
</gene>
<evidence type="ECO:0000256" key="1">
    <source>
        <dbReference type="SAM" id="MobiDB-lite"/>
    </source>
</evidence>
<dbReference type="GeneID" id="9226987"/>
<dbReference type="OMA" id="DNSEFPT"/>
<dbReference type="eggNOG" id="ENOG502RQP3">
    <property type="taxonomic scope" value="Eukaryota"/>
</dbReference>
<feature type="region of interest" description="Disordered" evidence="1">
    <location>
        <begin position="169"/>
        <end position="219"/>
    </location>
</feature>
<sequence length="298" mass="33044">MALTTGKVDMFTEIYVNHANGTIKDLVAKDKPHRISRREIEYQILEGIDNSEFPTAFRIVFYSMVLHTNTFDGYWFGQQNLLGLPKFSITRLKPDMSLLRNLHGTGALDILTSLSSDESDASGAEESEEEDIFQNDDLDTTKVPTPFDPANDPAYSLINRGHVSIEPSEVEFSDREEESHPARSSTHTQYPTPNETPVQRRKCAAAVHDENETQEGDYTIPGADWMTEDMLDEDYIDPSFIDCPVITAFGIPLNNPAQVNMPASSPVPKPGDLTSKSSAKGRRGGGPKKQVRLAALPQ</sequence>
<organism evidence="2 3">
    <name type="scientific">Arthroderma otae (strain ATCC MYA-4605 / CBS 113480)</name>
    <name type="common">Microsporum canis</name>
    <dbReference type="NCBI Taxonomy" id="554155"/>
    <lineage>
        <taxon>Eukaryota</taxon>
        <taxon>Fungi</taxon>
        <taxon>Dikarya</taxon>
        <taxon>Ascomycota</taxon>
        <taxon>Pezizomycotina</taxon>
        <taxon>Eurotiomycetes</taxon>
        <taxon>Eurotiomycetidae</taxon>
        <taxon>Onygenales</taxon>
        <taxon>Arthrodermataceae</taxon>
        <taxon>Microsporum</taxon>
    </lineage>
</organism>
<protein>
    <submittedName>
        <fullName evidence="2">Uncharacterized protein</fullName>
    </submittedName>
</protein>
<dbReference type="VEuPathDB" id="FungiDB:MCYG_06633"/>
<feature type="compositionally biased region" description="Acidic residues" evidence="1">
    <location>
        <begin position="117"/>
        <end position="138"/>
    </location>
</feature>
<dbReference type="HOGENOM" id="CLU_839890_0_0_1"/>
<dbReference type="EMBL" id="DS995706">
    <property type="protein sequence ID" value="EEQ33814.1"/>
    <property type="molecule type" value="Genomic_DNA"/>
</dbReference>
<keyword evidence="3" id="KW-1185">Reference proteome</keyword>
<feature type="compositionally biased region" description="Polar residues" evidence="1">
    <location>
        <begin position="182"/>
        <end position="197"/>
    </location>
</feature>
<dbReference type="STRING" id="554155.C5FV80"/>
<dbReference type="RefSeq" id="XP_002844669.1">
    <property type="nucleotide sequence ID" value="XM_002844623.1"/>
</dbReference>
<feature type="compositionally biased region" description="Basic residues" evidence="1">
    <location>
        <begin position="279"/>
        <end position="291"/>
    </location>
</feature>